<evidence type="ECO:0000256" key="1">
    <source>
        <dbReference type="ARBA" id="ARBA00022729"/>
    </source>
</evidence>
<feature type="region of interest" description="Disordered" evidence="3">
    <location>
        <begin position="430"/>
        <end position="465"/>
    </location>
</feature>
<keyword evidence="7" id="KW-1185">Reference proteome</keyword>
<dbReference type="CDD" id="cd23509">
    <property type="entry name" value="Gnk2-like"/>
    <property type="match status" value="2"/>
</dbReference>
<dbReference type="PANTHER" id="PTHR32099">
    <property type="entry name" value="CYSTEINE-RICH REPEAT SECRETORY PROTEIN"/>
    <property type="match status" value="1"/>
</dbReference>
<dbReference type="Gramene" id="TVU33985">
    <property type="protein sequence ID" value="TVU33985"/>
    <property type="gene ID" value="EJB05_15805"/>
</dbReference>
<organism evidence="6 7">
    <name type="scientific">Eragrostis curvula</name>
    <name type="common">weeping love grass</name>
    <dbReference type="NCBI Taxonomy" id="38414"/>
    <lineage>
        <taxon>Eukaryota</taxon>
        <taxon>Viridiplantae</taxon>
        <taxon>Streptophyta</taxon>
        <taxon>Embryophyta</taxon>
        <taxon>Tracheophyta</taxon>
        <taxon>Spermatophyta</taxon>
        <taxon>Magnoliopsida</taxon>
        <taxon>Liliopsida</taxon>
        <taxon>Poales</taxon>
        <taxon>Poaceae</taxon>
        <taxon>PACMAD clade</taxon>
        <taxon>Chloridoideae</taxon>
        <taxon>Eragrostideae</taxon>
        <taxon>Eragrostidinae</taxon>
        <taxon>Eragrostis</taxon>
    </lineage>
</organism>
<dbReference type="PROSITE" id="PS51473">
    <property type="entry name" value="GNK2"/>
    <property type="match status" value="2"/>
</dbReference>
<protein>
    <recommendedName>
        <fullName evidence="5">Gnk2-homologous domain-containing protein</fullName>
    </recommendedName>
</protein>
<evidence type="ECO:0000256" key="3">
    <source>
        <dbReference type="SAM" id="MobiDB-lite"/>
    </source>
</evidence>
<sequence>MLLHLFLIVAISSAVPVIADGDPSTLRILPFAYFCNSTSVRRTYLPNSTFGANLAKLSASFPANASAFGGFLKDSIGAAPDTVYALALCRGDTDVADCAACLSMAFQEVQSLCNRSRDNALGPPTYDRILVCPEMPSPVFFSWTPPPAPAPFATAGCTGAPRRADLRRGGGDSDAVRTDGSVARPAARIDSLAAGKGKAKSSPVSLEPVRAGFREIRRDGSEDATKPPVAVEPMGNSGCFGDTKNERPPPLVYWLVLVDVSGPSGVSHLGHRCQMRFFDQDFTAGTGNNPEAAVWNIDNMTEPMFPGWDPNNEENVAFVKATVLTFLSETAKVAAYKSNRFATAIMDIGGAFPTLYSTAQCTPDLSPDDCLACLTEVVQQTPQFFSGRQGGRIHGVRCSISPGASVTALDARGGDGPRCLGTSVGLATARGSAGRRRRAVPPDGDGAALRQGGMDAAAEKWRGGG</sequence>
<name>A0A5J9VDG1_9POAL</name>
<feature type="domain" description="Gnk2-homologous" evidence="5">
    <location>
        <begin position="301"/>
        <end position="407"/>
    </location>
</feature>
<proteinExistence type="predicted"/>
<feature type="signal peptide" evidence="4">
    <location>
        <begin position="1"/>
        <end position="19"/>
    </location>
</feature>
<evidence type="ECO:0000256" key="2">
    <source>
        <dbReference type="ARBA" id="ARBA00022737"/>
    </source>
</evidence>
<dbReference type="Pfam" id="PF01657">
    <property type="entry name" value="Stress-antifung"/>
    <property type="match status" value="2"/>
</dbReference>
<keyword evidence="2" id="KW-0677">Repeat</keyword>
<gene>
    <name evidence="6" type="ORF">EJB05_15805</name>
</gene>
<accession>A0A5J9VDG1</accession>
<dbReference type="OrthoDB" id="4062651at2759"/>
<evidence type="ECO:0000313" key="7">
    <source>
        <dbReference type="Proteomes" id="UP000324897"/>
    </source>
</evidence>
<feature type="domain" description="Gnk2-homologous" evidence="5">
    <location>
        <begin position="32"/>
        <end position="137"/>
    </location>
</feature>
<feature type="region of interest" description="Disordered" evidence="3">
    <location>
        <begin position="219"/>
        <end position="243"/>
    </location>
</feature>
<evidence type="ECO:0000313" key="6">
    <source>
        <dbReference type="EMBL" id="TVU33985.1"/>
    </source>
</evidence>
<keyword evidence="1 4" id="KW-0732">Signal</keyword>
<comment type="caution">
    <text evidence="6">The sequence shown here is derived from an EMBL/GenBank/DDBJ whole genome shotgun (WGS) entry which is preliminary data.</text>
</comment>
<dbReference type="Proteomes" id="UP000324897">
    <property type="component" value="Unassembled WGS sequence"/>
</dbReference>
<dbReference type="EMBL" id="RWGY01000009">
    <property type="protein sequence ID" value="TVU33985.1"/>
    <property type="molecule type" value="Genomic_DNA"/>
</dbReference>
<evidence type="ECO:0000259" key="5">
    <source>
        <dbReference type="PROSITE" id="PS51473"/>
    </source>
</evidence>
<feature type="chain" id="PRO_5023871810" description="Gnk2-homologous domain-containing protein" evidence="4">
    <location>
        <begin position="20"/>
        <end position="465"/>
    </location>
</feature>
<dbReference type="InterPro" id="IPR038408">
    <property type="entry name" value="GNK2_sf"/>
</dbReference>
<dbReference type="PANTHER" id="PTHR32099:SF42">
    <property type="entry name" value="CYSTEINE-RICH RECEPTOR-LIKE PROTEIN KINASE 9-RELATED"/>
    <property type="match status" value="1"/>
</dbReference>
<dbReference type="InterPro" id="IPR002902">
    <property type="entry name" value="GNK2"/>
</dbReference>
<evidence type="ECO:0000256" key="4">
    <source>
        <dbReference type="SAM" id="SignalP"/>
    </source>
</evidence>
<dbReference type="Gene3D" id="3.30.430.20">
    <property type="entry name" value="Gnk2 domain, C-X8-C-X2-C motif"/>
    <property type="match status" value="2"/>
</dbReference>
<feature type="non-terminal residue" evidence="6">
    <location>
        <position position="1"/>
    </location>
</feature>
<dbReference type="AlphaFoldDB" id="A0A5J9VDG1"/>
<reference evidence="6 7" key="1">
    <citation type="journal article" date="2019" name="Sci. Rep.">
        <title>A high-quality genome of Eragrostis curvula grass provides insights into Poaceae evolution and supports new strategies to enhance forage quality.</title>
        <authorList>
            <person name="Carballo J."/>
            <person name="Santos B.A.C.M."/>
            <person name="Zappacosta D."/>
            <person name="Garbus I."/>
            <person name="Selva J.P."/>
            <person name="Gallo C.A."/>
            <person name="Diaz A."/>
            <person name="Albertini E."/>
            <person name="Caccamo M."/>
            <person name="Echenique V."/>
        </authorList>
    </citation>
    <scope>NUCLEOTIDE SEQUENCE [LARGE SCALE GENOMIC DNA]</scope>
    <source>
        <strain evidence="7">cv. Victoria</strain>
        <tissue evidence="6">Leaf</tissue>
    </source>
</reference>